<evidence type="ECO:0000256" key="3">
    <source>
        <dbReference type="ARBA" id="ARBA00022490"/>
    </source>
</evidence>
<evidence type="ECO:0000259" key="6">
    <source>
        <dbReference type="PROSITE" id="PS50405"/>
    </source>
</evidence>
<comment type="similarity">
    <text evidence="2">Belongs to the GST superfamily. Theta family.</text>
</comment>
<keyword evidence="7" id="KW-1185">Reference proteome</keyword>
<reference evidence="8" key="1">
    <citation type="submission" date="2025-08" db="UniProtKB">
        <authorList>
            <consortium name="RefSeq"/>
        </authorList>
    </citation>
    <scope>IDENTIFICATION</scope>
</reference>
<accession>A0ABM3LQL7</accession>
<dbReference type="InterPro" id="IPR036282">
    <property type="entry name" value="Glutathione-S-Trfase_C_sf"/>
</dbReference>
<gene>
    <name evidence="8" type="primary">LOC112048542</name>
</gene>
<evidence type="ECO:0000256" key="1">
    <source>
        <dbReference type="ARBA" id="ARBA00004496"/>
    </source>
</evidence>
<dbReference type="Pfam" id="PF02798">
    <property type="entry name" value="GST_N"/>
    <property type="match status" value="1"/>
</dbReference>
<comment type="subcellular location">
    <subcellularLocation>
        <location evidence="1">Cytoplasm</location>
    </subcellularLocation>
</comment>
<name>A0ABM3LQL7_BICAN</name>
<dbReference type="CDD" id="cd03183">
    <property type="entry name" value="GST_C_Theta"/>
    <property type="match status" value="1"/>
</dbReference>
<dbReference type="Proteomes" id="UP001652582">
    <property type="component" value="Chromosome 14"/>
</dbReference>
<feature type="domain" description="GST N-terminal" evidence="5">
    <location>
        <begin position="1"/>
        <end position="82"/>
    </location>
</feature>
<dbReference type="GeneID" id="112048542"/>
<dbReference type="PANTHER" id="PTHR43917:SF8">
    <property type="entry name" value="GH16740P-RELATED"/>
    <property type="match status" value="1"/>
</dbReference>
<dbReference type="InterPro" id="IPR004046">
    <property type="entry name" value="GST_C"/>
</dbReference>
<keyword evidence="3" id="KW-0963">Cytoplasm</keyword>
<evidence type="ECO:0000313" key="8">
    <source>
        <dbReference type="RefSeq" id="XP_052741376.1"/>
    </source>
</evidence>
<dbReference type="PROSITE" id="PS50405">
    <property type="entry name" value="GST_CTER"/>
    <property type="match status" value="1"/>
</dbReference>
<dbReference type="SUPFAM" id="SSF47616">
    <property type="entry name" value="GST C-terminal domain-like"/>
    <property type="match status" value="1"/>
</dbReference>
<dbReference type="SUPFAM" id="SSF52833">
    <property type="entry name" value="Thioredoxin-like"/>
    <property type="match status" value="1"/>
</dbReference>
<dbReference type="InterPro" id="IPR040079">
    <property type="entry name" value="Glutathione_S-Trfase"/>
</dbReference>
<sequence length="227" mass="26011">MVIKLYIDLMSQPSRALYILLKYAKCDFEKKLVDLRQGAHYSDEFAAINRFQKVPVIDHDGFILTESVAIIKYLSRENLIPESLYPRDSKLQARVDEFLEWQHIGLRLHCAMFFRVKVLDPTITGVAPNAKTLSGYENRMISALETFENHWLQKGTKFIAGDNITVADLLAACELEQPRAAGYDPADSFEGMSSWWKAVQEYFSPYYNEAHVIIKKVAEKNKLAAKL</sequence>
<evidence type="ECO:0000256" key="2">
    <source>
        <dbReference type="ARBA" id="ARBA00009899"/>
    </source>
</evidence>
<dbReference type="InterPro" id="IPR004045">
    <property type="entry name" value="Glutathione_S-Trfase_N"/>
</dbReference>
<dbReference type="RefSeq" id="XP_052741376.1">
    <property type="nucleotide sequence ID" value="XM_052885416.1"/>
</dbReference>
<dbReference type="PANTHER" id="PTHR43917">
    <property type="match status" value="1"/>
</dbReference>
<dbReference type="InterPro" id="IPR036249">
    <property type="entry name" value="Thioredoxin-like_sf"/>
</dbReference>
<protein>
    <submittedName>
        <fullName evidence="8">Glutathione S-transferase theta-1</fullName>
    </submittedName>
</protein>
<dbReference type="Gene3D" id="1.20.1050.10">
    <property type="match status" value="1"/>
</dbReference>
<evidence type="ECO:0000313" key="7">
    <source>
        <dbReference type="Proteomes" id="UP001652582"/>
    </source>
</evidence>
<feature type="domain" description="GST C-terminal" evidence="6">
    <location>
        <begin position="88"/>
        <end position="224"/>
    </location>
</feature>
<evidence type="ECO:0000256" key="4">
    <source>
        <dbReference type="ARBA" id="ARBA00047960"/>
    </source>
</evidence>
<dbReference type="InterPro" id="IPR010987">
    <property type="entry name" value="Glutathione-S-Trfase_C-like"/>
</dbReference>
<dbReference type="InterPro" id="IPR040075">
    <property type="entry name" value="GST_N_Theta"/>
</dbReference>
<organism evidence="7 8">
    <name type="scientific">Bicyclus anynana</name>
    <name type="common">Squinting bush brown butterfly</name>
    <dbReference type="NCBI Taxonomy" id="110368"/>
    <lineage>
        <taxon>Eukaryota</taxon>
        <taxon>Metazoa</taxon>
        <taxon>Ecdysozoa</taxon>
        <taxon>Arthropoda</taxon>
        <taxon>Hexapoda</taxon>
        <taxon>Insecta</taxon>
        <taxon>Pterygota</taxon>
        <taxon>Neoptera</taxon>
        <taxon>Endopterygota</taxon>
        <taxon>Lepidoptera</taxon>
        <taxon>Glossata</taxon>
        <taxon>Ditrysia</taxon>
        <taxon>Papilionoidea</taxon>
        <taxon>Nymphalidae</taxon>
        <taxon>Satyrinae</taxon>
        <taxon>Satyrini</taxon>
        <taxon>Mycalesina</taxon>
        <taxon>Bicyclus</taxon>
    </lineage>
</organism>
<dbReference type="InterPro" id="IPR051369">
    <property type="entry name" value="GST_Theta"/>
</dbReference>
<dbReference type="Pfam" id="PF00043">
    <property type="entry name" value="GST_C"/>
    <property type="match status" value="1"/>
</dbReference>
<dbReference type="PROSITE" id="PS50404">
    <property type="entry name" value="GST_NTER"/>
    <property type="match status" value="1"/>
</dbReference>
<dbReference type="SFLD" id="SFLDS00019">
    <property type="entry name" value="Glutathione_Transferase_(cytos"/>
    <property type="match status" value="1"/>
</dbReference>
<dbReference type="InterPro" id="IPR040077">
    <property type="entry name" value="GST_C_Theta"/>
</dbReference>
<dbReference type="Gene3D" id="3.40.30.10">
    <property type="entry name" value="Glutaredoxin"/>
    <property type="match status" value="1"/>
</dbReference>
<evidence type="ECO:0000259" key="5">
    <source>
        <dbReference type="PROSITE" id="PS50404"/>
    </source>
</evidence>
<dbReference type="SFLD" id="SFLDG00358">
    <property type="entry name" value="Main_(cytGST)"/>
    <property type="match status" value="1"/>
</dbReference>
<proteinExistence type="inferred from homology"/>
<dbReference type="CDD" id="cd03050">
    <property type="entry name" value="GST_N_Theta"/>
    <property type="match status" value="1"/>
</dbReference>
<comment type="catalytic activity">
    <reaction evidence="4">
        <text>RX + glutathione = an S-substituted glutathione + a halide anion + H(+)</text>
        <dbReference type="Rhea" id="RHEA:16437"/>
        <dbReference type="ChEBI" id="CHEBI:15378"/>
        <dbReference type="ChEBI" id="CHEBI:16042"/>
        <dbReference type="ChEBI" id="CHEBI:17792"/>
        <dbReference type="ChEBI" id="CHEBI:57925"/>
        <dbReference type="ChEBI" id="CHEBI:90779"/>
        <dbReference type="EC" id="2.5.1.18"/>
    </reaction>
</comment>